<evidence type="ECO:0000313" key="1">
    <source>
        <dbReference type="EMBL" id="VDP74133.1"/>
    </source>
</evidence>
<accession>A0A3P8JY74</accession>
<proteinExistence type="predicted"/>
<reference evidence="1 2" key="1">
    <citation type="submission" date="2018-11" db="EMBL/GenBank/DDBJ databases">
        <authorList>
            <consortium name="Pathogen Informatics"/>
        </authorList>
    </citation>
    <scope>NUCLEOTIDE SEQUENCE [LARGE SCALE GENOMIC DNA]</scope>
    <source>
        <strain>Denwood</strain>
        <strain evidence="2">Zambia</strain>
    </source>
</reference>
<keyword evidence="2" id="KW-1185">Reference proteome</keyword>
<dbReference type="AlphaFoldDB" id="A0A3P8JY74"/>
<name>A0A3P8JY74_9TREM</name>
<dbReference type="EMBL" id="UZAL01038678">
    <property type="protein sequence ID" value="VDP74133.1"/>
    <property type="molecule type" value="Genomic_DNA"/>
</dbReference>
<organism evidence="1 2">
    <name type="scientific">Schistosoma mattheei</name>
    <dbReference type="NCBI Taxonomy" id="31246"/>
    <lineage>
        <taxon>Eukaryota</taxon>
        <taxon>Metazoa</taxon>
        <taxon>Spiralia</taxon>
        <taxon>Lophotrochozoa</taxon>
        <taxon>Platyhelminthes</taxon>
        <taxon>Trematoda</taxon>
        <taxon>Digenea</taxon>
        <taxon>Strigeidida</taxon>
        <taxon>Schistosomatoidea</taxon>
        <taxon>Schistosomatidae</taxon>
        <taxon>Schistosoma</taxon>
    </lineage>
</organism>
<evidence type="ECO:0000313" key="2">
    <source>
        <dbReference type="Proteomes" id="UP000269396"/>
    </source>
</evidence>
<protein>
    <submittedName>
        <fullName evidence="1">Uncharacterized protein</fullName>
    </submittedName>
</protein>
<gene>
    <name evidence="1" type="ORF">SMTD_LOCUS17409</name>
</gene>
<dbReference type="Proteomes" id="UP000269396">
    <property type="component" value="Unassembled WGS sequence"/>
</dbReference>
<sequence length="41" mass="4429">MPKYIDCLNFSGSTPELGLVVPCCAAVDCCCCCCDCFKLFI</sequence>